<dbReference type="InterPro" id="IPR039425">
    <property type="entry name" value="RNA_pol_sigma-70-like"/>
</dbReference>
<reference evidence="7 8" key="1">
    <citation type="submission" date="2023-08" db="EMBL/GenBank/DDBJ databases">
        <authorList>
            <person name="Park J.-S."/>
        </authorList>
    </citation>
    <scope>NUCLEOTIDE SEQUENCE [LARGE SCALE GENOMIC DNA]</scope>
    <source>
        <strain evidence="7 8">2205SS18-9</strain>
    </source>
</reference>
<accession>A0ABT9J1U0</accession>
<dbReference type="InterPro" id="IPR036388">
    <property type="entry name" value="WH-like_DNA-bd_sf"/>
</dbReference>
<keyword evidence="3" id="KW-0731">Sigma factor</keyword>
<evidence type="ECO:0000256" key="4">
    <source>
        <dbReference type="ARBA" id="ARBA00023163"/>
    </source>
</evidence>
<comment type="similarity">
    <text evidence="1">Belongs to the sigma-70 factor family. ECF subfamily.</text>
</comment>
<keyword evidence="2" id="KW-0805">Transcription regulation</keyword>
<dbReference type="CDD" id="cd06171">
    <property type="entry name" value="Sigma70_r4"/>
    <property type="match status" value="1"/>
</dbReference>
<evidence type="ECO:0000259" key="6">
    <source>
        <dbReference type="Pfam" id="PF08281"/>
    </source>
</evidence>
<protein>
    <submittedName>
        <fullName evidence="7">Sigma-70 family RNA polymerase sigma factor</fullName>
    </submittedName>
</protein>
<organism evidence="7 8">
    <name type="scientific">Chengkuizengella axinellae</name>
    <dbReference type="NCBI Taxonomy" id="3064388"/>
    <lineage>
        <taxon>Bacteria</taxon>
        <taxon>Bacillati</taxon>
        <taxon>Bacillota</taxon>
        <taxon>Bacilli</taxon>
        <taxon>Bacillales</taxon>
        <taxon>Paenibacillaceae</taxon>
        <taxon>Chengkuizengella</taxon>
    </lineage>
</organism>
<evidence type="ECO:0000256" key="3">
    <source>
        <dbReference type="ARBA" id="ARBA00023082"/>
    </source>
</evidence>
<dbReference type="Gene3D" id="1.10.1740.10">
    <property type="match status" value="1"/>
</dbReference>
<dbReference type="Pfam" id="PF04542">
    <property type="entry name" value="Sigma70_r2"/>
    <property type="match status" value="1"/>
</dbReference>
<evidence type="ECO:0000313" key="7">
    <source>
        <dbReference type="EMBL" id="MDP5275576.1"/>
    </source>
</evidence>
<dbReference type="EMBL" id="JAVAMP010000008">
    <property type="protein sequence ID" value="MDP5275576.1"/>
    <property type="molecule type" value="Genomic_DNA"/>
</dbReference>
<dbReference type="RefSeq" id="WP_305992882.1">
    <property type="nucleotide sequence ID" value="NZ_JAVAMP010000008.1"/>
</dbReference>
<dbReference type="Proteomes" id="UP001231941">
    <property type="component" value="Unassembled WGS sequence"/>
</dbReference>
<dbReference type="PANTHER" id="PTHR43133:SF51">
    <property type="entry name" value="RNA POLYMERASE SIGMA FACTOR"/>
    <property type="match status" value="1"/>
</dbReference>
<keyword evidence="8" id="KW-1185">Reference proteome</keyword>
<feature type="domain" description="RNA polymerase sigma-70 region 2" evidence="5">
    <location>
        <begin position="22"/>
        <end position="88"/>
    </location>
</feature>
<gene>
    <name evidence="7" type="ORF">Q5Y73_15810</name>
</gene>
<evidence type="ECO:0000256" key="1">
    <source>
        <dbReference type="ARBA" id="ARBA00010641"/>
    </source>
</evidence>
<dbReference type="InterPro" id="IPR013324">
    <property type="entry name" value="RNA_pol_sigma_r3/r4-like"/>
</dbReference>
<evidence type="ECO:0000259" key="5">
    <source>
        <dbReference type="Pfam" id="PF04542"/>
    </source>
</evidence>
<dbReference type="SUPFAM" id="SSF88946">
    <property type="entry name" value="Sigma2 domain of RNA polymerase sigma factors"/>
    <property type="match status" value="1"/>
</dbReference>
<dbReference type="InterPro" id="IPR014284">
    <property type="entry name" value="RNA_pol_sigma-70_dom"/>
</dbReference>
<dbReference type="Gene3D" id="1.10.10.10">
    <property type="entry name" value="Winged helix-like DNA-binding domain superfamily/Winged helix DNA-binding domain"/>
    <property type="match status" value="1"/>
</dbReference>
<sequence length="174" mass="20600">MKIEQLVRKAQKKDHDAFYELISIHKFQLYKIAFSYFKNEQDALEAVQEVTCRAFIKIKKLKSPQYFSTWLIRILLNYCNDELKRKKRAEVKEIEISFEQNETEILTKVDLEKMVNLLDPKYQEVIKLKYVHDLTIPQIAAVVESPEGTVKTWLNKSLKLLRKQMKREGGSFDA</sequence>
<evidence type="ECO:0000313" key="8">
    <source>
        <dbReference type="Proteomes" id="UP001231941"/>
    </source>
</evidence>
<proteinExistence type="inferred from homology"/>
<comment type="caution">
    <text evidence="7">The sequence shown here is derived from an EMBL/GenBank/DDBJ whole genome shotgun (WGS) entry which is preliminary data.</text>
</comment>
<evidence type="ECO:0000256" key="2">
    <source>
        <dbReference type="ARBA" id="ARBA00023015"/>
    </source>
</evidence>
<dbReference type="NCBIfam" id="TIGR02937">
    <property type="entry name" value="sigma70-ECF"/>
    <property type="match status" value="1"/>
</dbReference>
<dbReference type="InterPro" id="IPR013249">
    <property type="entry name" value="RNA_pol_sigma70_r4_t2"/>
</dbReference>
<dbReference type="Pfam" id="PF08281">
    <property type="entry name" value="Sigma70_r4_2"/>
    <property type="match status" value="1"/>
</dbReference>
<dbReference type="InterPro" id="IPR013325">
    <property type="entry name" value="RNA_pol_sigma_r2"/>
</dbReference>
<keyword evidence="4" id="KW-0804">Transcription</keyword>
<dbReference type="PANTHER" id="PTHR43133">
    <property type="entry name" value="RNA POLYMERASE ECF-TYPE SIGMA FACTO"/>
    <property type="match status" value="1"/>
</dbReference>
<feature type="domain" description="RNA polymerase sigma factor 70 region 4 type 2" evidence="6">
    <location>
        <begin position="110"/>
        <end position="161"/>
    </location>
</feature>
<name>A0ABT9J1U0_9BACL</name>
<dbReference type="InterPro" id="IPR007627">
    <property type="entry name" value="RNA_pol_sigma70_r2"/>
</dbReference>
<dbReference type="SUPFAM" id="SSF88659">
    <property type="entry name" value="Sigma3 and sigma4 domains of RNA polymerase sigma factors"/>
    <property type="match status" value="1"/>
</dbReference>